<dbReference type="InterPro" id="IPR038765">
    <property type="entry name" value="Papain-like_cys_pep_sf"/>
</dbReference>
<keyword evidence="2" id="KW-0645">Protease</keyword>
<feature type="domain" description="Ubiquitin-like protease family profile" evidence="5">
    <location>
        <begin position="139"/>
        <end position="311"/>
    </location>
</feature>
<keyword evidence="3" id="KW-0378">Hydrolase</keyword>
<sequence>MALVPKIRNRTISDKPVSSSCTRTSSFRQRLLASCKRFLRFKLLVRASSVSLKKKTASCSQSQQVVKHNDDRIEEHSSSNRGFKNGNNFLVSSTETKKLVAFCGEPFQPLNEEEVALVNSALSKRNRKKILVSHKNSNIDISGETLQCLRPNQWLNDDVTNLYLELLKERQTRDPQKYFKCHFFNTFFYVKLVSGSGYNYKAVSRWTTKRKLGYDLIDCDIIFVPIHIDIHWTLGVINNRERKFVYLDSLFTGVGHTILNAMAKYLVDEVKQKSQKNIDVSSWGMEYVEERPQQQNGYDCGMFMLKYIDFYSRGLSLQFSQKDMPYFRLRTAKEILRLRAD</sequence>
<comment type="similarity">
    <text evidence="1">Belongs to the peptidase C48 family.</text>
</comment>
<proteinExistence type="inferred from homology"/>
<keyword evidence="4" id="KW-0788">Thiol protease</keyword>
<evidence type="ECO:0000313" key="7">
    <source>
        <dbReference type="Proteomes" id="UP000078284"/>
    </source>
</evidence>
<evidence type="ECO:0000256" key="2">
    <source>
        <dbReference type="ARBA" id="ARBA00022670"/>
    </source>
</evidence>
<evidence type="ECO:0000259" key="5">
    <source>
        <dbReference type="PROSITE" id="PS50600"/>
    </source>
</evidence>
<dbReference type="GO" id="GO:0008234">
    <property type="term" value="F:cysteine-type peptidase activity"/>
    <property type="evidence" value="ECO:0007669"/>
    <property type="project" value="UniProtKB-KW"/>
</dbReference>
<evidence type="ECO:0000256" key="3">
    <source>
        <dbReference type="ARBA" id="ARBA00022801"/>
    </source>
</evidence>
<evidence type="ECO:0000313" key="6">
    <source>
        <dbReference type="EMBL" id="OAO98233.1"/>
    </source>
</evidence>
<organism evidence="6 7">
    <name type="scientific">Arabidopsis thaliana</name>
    <name type="common">Mouse-ear cress</name>
    <dbReference type="NCBI Taxonomy" id="3702"/>
    <lineage>
        <taxon>Eukaryota</taxon>
        <taxon>Viridiplantae</taxon>
        <taxon>Streptophyta</taxon>
        <taxon>Embryophyta</taxon>
        <taxon>Tracheophyta</taxon>
        <taxon>Spermatophyta</taxon>
        <taxon>Magnoliopsida</taxon>
        <taxon>eudicotyledons</taxon>
        <taxon>Gunneridae</taxon>
        <taxon>Pentapetalae</taxon>
        <taxon>rosids</taxon>
        <taxon>malvids</taxon>
        <taxon>Brassicales</taxon>
        <taxon>Brassicaceae</taxon>
        <taxon>Camelineae</taxon>
        <taxon>Arabidopsis</taxon>
    </lineage>
</organism>
<protein>
    <submittedName>
        <fullName evidence="6">ULP1B</fullName>
    </submittedName>
</protein>
<dbReference type="PANTHER" id="PTHR12606">
    <property type="entry name" value="SENTRIN/SUMO-SPECIFIC PROTEASE"/>
    <property type="match status" value="1"/>
</dbReference>
<dbReference type="Pfam" id="PF02902">
    <property type="entry name" value="Peptidase_C48"/>
    <property type="match status" value="1"/>
</dbReference>
<dbReference type="InterPro" id="IPR003653">
    <property type="entry name" value="Peptidase_C48_C"/>
</dbReference>
<dbReference type="ExpressionAtlas" id="A0A178UX94">
    <property type="expression patterns" value="baseline and differential"/>
</dbReference>
<comment type="caution">
    <text evidence="6">The sequence shown here is derived from an EMBL/GenBank/DDBJ whole genome shotgun (WGS) entry which is preliminary data.</text>
</comment>
<dbReference type="PROSITE" id="PS50600">
    <property type="entry name" value="ULP_PROTEASE"/>
    <property type="match status" value="1"/>
</dbReference>
<dbReference type="SUPFAM" id="SSF54001">
    <property type="entry name" value="Cysteine proteinases"/>
    <property type="match status" value="1"/>
</dbReference>
<name>A0A178UX94_ARATH</name>
<dbReference type="EMBL" id="LUHQ01000004">
    <property type="protein sequence ID" value="OAO98233.1"/>
    <property type="molecule type" value="Genomic_DNA"/>
</dbReference>
<reference evidence="7" key="1">
    <citation type="journal article" date="2016" name="Proc. Natl. Acad. Sci. U.S.A.">
        <title>Chromosome-level assembly of Arabidopsis thaliana Ler reveals the extent of translocation and inversion polymorphisms.</title>
        <authorList>
            <person name="Zapata L."/>
            <person name="Ding J."/>
            <person name="Willing E.M."/>
            <person name="Hartwig B."/>
            <person name="Bezdan D."/>
            <person name="Jiao W.B."/>
            <person name="Patel V."/>
            <person name="Velikkakam James G."/>
            <person name="Koornneef M."/>
            <person name="Ossowski S."/>
            <person name="Schneeberger K."/>
        </authorList>
    </citation>
    <scope>NUCLEOTIDE SEQUENCE [LARGE SCALE GENOMIC DNA]</scope>
    <source>
        <strain evidence="7">cv. Landsberg erecta</strain>
    </source>
</reference>
<evidence type="ECO:0000256" key="4">
    <source>
        <dbReference type="ARBA" id="ARBA00022807"/>
    </source>
</evidence>
<accession>A0A178UX94</accession>
<dbReference type="AlphaFoldDB" id="A0A178UX94"/>
<dbReference type="GO" id="GO:0006508">
    <property type="term" value="P:proteolysis"/>
    <property type="evidence" value="ECO:0007669"/>
    <property type="project" value="UniProtKB-KW"/>
</dbReference>
<dbReference type="PANTHER" id="PTHR12606:SF156">
    <property type="entry name" value="UBIQUITIN-LIKE-SPECIFIC PROTEASE ESD4-RELATED"/>
    <property type="match status" value="1"/>
</dbReference>
<gene>
    <name evidence="6" type="ordered locus">AXX17_At4g00850</name>
</gene>
<dbReference type="Proteomes" id="UP000078284">
    <property type="component" value="Chromosome 4"/>
</dbReference>
<dbReference type="Gene3D" id="3.40.395.10">
    <property type="entry name" value="Adenoviral Proteinase, Chain A"/>
    <property type="match status" value="1"/>
</dbReference>
<evidence type="ECO:0000256" key="1">
    <source>
        <dbReference type="ARBA" id="ARBA00005234"/>
    </source>
</evidence>